<comment type="caution">
    <text evidence="2">The sequence shown here is derived from an EMBL/GenBank/DDBJ whole genome shotgun (WGS) entry which is preliminary data.</text>
</comment>
<dbReference type="Proteomes" id="UP000603141">
    <property type="component" value="Unassembled WGS sequence"/>
</dbReference>
<keyword evidence="3" id="KW-1185">Reference proteome</keyword>
<dbReference type="AlphaFoldDB" id="A0A934S295"/>
<evidence type="ECO:0000259" key="1">
    <source>
        <dbReference type="Pfam" id="PF12728"/>
    </source>
</evidence>
<dbReference type="EMBL" id="JAENIJ010000001">
    <property type="protein sequence ID" value="MBK1881012.1"/>
    <property type="molecule type" value="Genomic_DNA"/>
</dbReference>
<reference evidence="2" key="1">
    <citation type="submission" date="2021-01" db="EMBL/GenBank/DDBJ databases">
        <title>Modified the classification status of verrucomicrobia.</title>
        <authorList>
            <person name="Feng X."/>
        </authorList>
    </citation>
    <scope>NUCLEOTIDE SEQUENCE</scope>
    <source>
        <strain evidence="2">KCTC 22041</strain>
    </source>
</reference>
<organism evidence="2 3">
    <name type="scientific">Luteolibacter pohnpeiensis</name>
    <dbReference type="NCBI Taxonomy" id="454153"/>
    <lineage>
        <taxon>Bacteria</taxon>
        <taxon>Pseudomonadati</taxon>
        <taxon>Verrucomicrobiota</taxon>
        <taxon>Verrucomicrobiia</taxon>
        <taxon>Verrucomicrobiales</taxon>
        <taxon>Verrucomicrobiaceae</taxon>
        <taxon>Luteolibacter</taxon>
    </lineage>
</organism>
<accession>A0A934S295</accession>
<dbReference type="Pfam" id="PF12728">
    <property type="entry name" value="HTH_17"/>
    <property type="match status" value="1"/>
</dbReference>
<proteinExistence type="predicted"/>
<evidence type="ECO:0000313" key="3">
    <source>
        <dbReference type="Proteomes" id="UP000603141"/>
    </source>
</evidence>
<gene>
    <name evidence="2" type="ORF">JIN85_01220</name>
</gene>
<evidence type="ECO:0000313" key="2">
    <source>
        <dbReference type="EMBL" id="MBK1881012.1"/>
    </source>
</evidence>
<feature type="domain" description="Helix-turn-helix" evidence="1">
    <location>
        <begin position="36"/>
        <end position="82"/>
    </location>
</feature>
<protein>
    <submittedName>
        <fullName evidence="2">Helix-turn-helix domain-containing protein</fullName>
    </submittedName>
</protein>
<name>A0A934S295_9BACT</name>
<dbReference type="InterPro" id="IPR041657">
    <property type="entry name" value="HTH_17"/>
</dbReference>
<sequence length="92" mass="10113">MNAIQLEVRLPDDQLQSLAKLIISGMGTLPQDGSALSITQLSRLMGVSTQTVRDRVHAGLIKRIPNSGKRILIPRDEAERLLTGESRPKLNN</sequence>